<keyword evidence="1" id="KW-0812">Transmembrane</keyword>
<dbReference type="Proteomes" id="UP000029738">
    <property type="component" value="Unassembled WGS sequence"/>
</dbReference>
<reference evidence="3" key="1">
    <citation type="journal article" date="2015" name="Genome Announc.">
        <title>Draft Genome Sequence of Tolypothrix boutellei Strain VB521301.</title>
        <authorList>
            <person name="Chandrababunaidu M.M."/>
            <person name="Singh D."/>
            <person name="Sen D."/>
            <person name="Bhan S."/>
            <person name="Das S."/>
            <person name="Gupta A."/>
            <person name="Adhikary S.P."/>
            <person name="Tripathy S."/>
        </authorList>
    </citation>
    <scope>NUCLEOTIDE SEQUENCE</scope>
    <source>
        <strain evidence="3">VB521301</strain>
    </source>
</reference>
<keyword evidence="1" id="KW-1133">Transmembrane helix</keyword>
<evidence type="ECO:0000313" key="3">
    <source>
        <dbReference type="EMBL" id="KIE07175.1"/>
    </source>
</evidence>
<dbReference type="EMBL" id="JHEG02000059">
    <property type="protein sequence ID" value="KIE07175.1"/>
    <property type="molecule type" value="Genomic_DNA"/>
</dbReference>
<dbReference type="RefSeq" id="WP_038082193.1">
    <property type="nucleotide sequence ID" value="NZ_JHEG04000001.1"/>
</dbReference>
<evidence type="ECO:0000313" key="2">
    <source>
        <dbReference type="EMBL" id="KAF3889402.1"/>
    </source>
</evidence>
<proteinExistence type="predicted"/>
<comment type="caution">
    <text evidence="3">The sequence shown here is derived from an EMBL/GenBank/DDBJ whole genome shotgun (WGS) entry which is preliminary data.</text>
</comment>
<gene>
    <name evidence="3" type="ORF">DA73_0239095</name>
    <name evidence="2" type="ORF">DA73_0400030915</name>
</gene>
<organism evidence="3">
    <name type="scientific">Tolypothrix bouteillei VB521301</name>
    <dbReference type="NCBI Taxonomy" id="1479485"/>
    <lineage>
        <taxon>Bacteria</taxon>
        <taxon>Bacillati</taxon>
        <taxon>Cyanobacteriota</taxon>
        <taxon>Cyanophyceae</taxon>
        <taxon>Nostocales</taxon>
        <taxon>Tolypothrichaceae</taxon>
        <taxon>Tolypothrix</taxon>
    </lineage>
</organism>
<accession>A0A0C1R4C6</accession>
<sequence>MKSKFVQFFTVCFVTFVVLSPALVVFSIIWERHTELVQIRALSCEIDKSRENSVQLAPMQKSKNSYPDKSQTQLFDTKFTNQSLISLEKHQIVTILQFLFLFFPIFIGVFVILYDKYLIYRTVTFQQKVEMLERIWQQNIEQ</sequence>
<dbReference type="EMBL" id="JHEG04000001">
    <property type="protein sequence ID" value="KAF3889402.1"/>
    <property type="molecule type" value="Genomic_DNA"/>
</dbReference>
<name>A0A0C1R4C6_9CYAN</name>
<protein>
    <submittedName>
        <fullName evidence="3">Uncharacterized protein</fullName>
    </submittedName>
</protein>
<feature type="transmembrane region" description="Helical" evidence="1">
    <location>
        <begin position="6"/>
        <end position="30"/>
    </location>
</feature>
<reference evidence="2" key="2">
    <citation type="submission" date="2019-11" db="EMBL/GenBank/DDBJ databases">
        <title>Improved Assembly of Tolypothrix boutellei genome.</title>
        <authorList>
            <person name="Sarangi A.N."/>
            <person name="Mukherjee M."/>
            <person name="Ghosh S."/>
            <person name="Singh D."/>
            <person name="Das A."/>
            <person name="Kant S."/>
            <person name="Prusty A."/>
            <person name="Tripathy S."/>
        </authorList>
    </citation>
    <scope>NUCLEOTIDE SEQUENCE</scope>
    <source>
        <strain evidence="2">VB521301</strain>
    </source>
</reference>
<dbReference type="AlphaFoldDB" id="A0A0C1R4C6"/>
<dbReference type="OrthoDB" id="517514at2"/>
<evidence type="ECO:0000256" key="1">
    <source>
        <dbReference type="SAM" id="Phobius"/>
    </source>
</evidence>
<feature type="transmembrane region" description="Helical" evidence="1">
    <location>
        <begin position="92"/>
        <end position="114"/>
    </location>
</feature>
<dbReference type="STRING" id="1479485.DA73_0239095"/>
<keyword evidence="4" id="KW-1185">Reference proteome</keyword>
<keyword evidence="1" id="KW-0472">Membrane</keyword>
<evidence type="ECO:0000313" key="4">
    <source>
        <dbReference type="Proteomes" id="UP000029738"/>
    </source>
</evidence>